<evidence type="ECO:0000313" key="2">
    <source>
        <dbReference type="Proteomes" id="UP000294847"/>
    </source>
</evidence>
<dbReference type="AlphaFoldDB" id="A0A4P7N457"/>
<reference evidence="1 2" key="1">
    <citation type="journal article" date="2019" name="Mol. Biol. Evol.">
        <title>Blast fungal genomes show frequent chromosomal changes, gene gains and losses, and effector gene turnover.</title>
        <authorList>
            <person name="Gomez Luciano L.B."/>
            <person name="Jason Tsai I."/>
            <person name="Chuma I."/>
            <person name="Tosa Y."/>
            <person name="Chen Y.H."/>
            <person name="Li J.Y."/>
            <person name="Li M.Y."/>
            <person name="Jade Lu M.Y."/>
            <person name="Nakayashiki H."/>
            <person name="Li W.H."/>
        </authorList>
    </citation>
    <scope>NUCLEOTIDE SEQUENCE [LARGE SCALE GENOMIC DNA]</scope>
    <source>
        <strain evidence="1">MZ5-1-6</strain>
    </source>
</reference>
<name>A0A4P7N457_PYROR</name>
<accession>A0A4P7N457</accession>
<proteinExistence type="predicted"/>
<protein>
    <submittedName>
        <fullName evidence="1">Uncharacterized protein</fullName>
    </submittedName>
</protein>
<sequence>MGTRWSWDKASRPVQIVNLEIQVSGERLGDHHRVDVNSDHLAT</sequence>
<evidence type="ECO:0000313" key="1">
    <source>
        <dbReference type="EMBL" id="QBZ57249.1"/>
    </source>
</evidence>
<organism evidence="1 2">
    <name type="scientific">Pyricularia oryzae</name>
    <name type="common">Rice blast fungus</name>
    <name type="synonym">Magnaporthe oryzae</name>
    <dbReference type="NCBI Taxonomy" id="318829"/>
    <lineage>
        <taxon>Eukaryota</taxon>
        <taxon>Fungi</taxon>
        <taxon>Dikarya</taxon>
        <taxon>Ascomycota</taxon>
        <taxon>Pezizomycotina</taxon>
        <taxon>Sordariomycetes</taxon>
        <taxon>Sordariomycetidae</taxon>
        <taxon>Magnaporthales</taxon>
        <taxon>Pyriculariaceae</taxon>
        <taxon>Pyricularia</taxon>
    </lineage>
</organism>
<dbReference type="Proteomes" id="UP000294847">
    <property type="component" value="Chromosome 2"/>
</dbReference>
<gene>
    <name evidence="1" type="ORF">PoMZ_02173</name>
</gene>
<dbReference type="EMBL" id="CP034205">
    <property type="protein sequence ID" value="QBZ57249.1"/>
    <property type="molecule type" value="Genomic_DNA"/>
</dbReference>